<keyword evidence="3" id="KW-1185">Reference proteome</keyword>
<dbReference type="Proteomes" id="UP000093000">
    <property type="component" value="Unassembled WGS sequence"/>
</dbReference>
<gene>
    <name evidence="2" type="ORF">A0J61_04858</name>
</gene>
<accession>A0A1C7NDA5</accession>
<reference evidence="2 3" key="1">
    <citation type="submission" date="2016-03" db="EMBL/GenBank/DDBJ databases">
        <title>Choanephora cucurbitarum.</title>
        <authorList>
            <person name="Min B."/>
            <person name="Park H."/>
            <person name="Park J.-H."/>
            <person name="Shin H.-D."/>
            <person name="Choi I.-G."/>
        </authorList>
    </citation>
    <scope>NUCLEOTIDE SEQUENCE [LARGE SCALE GENOMIC DNA]</scope>
    <source>
        <strain evidence="2 3">KUS-F28377</strain>
    </source>
</reference>
<dbReference type="OrthoDB" id="2220023at2759"/>
<protein>
    <submittedName>
        <fullName evidence="2">Uncharacterized protein</fullName>
    </submittedName>
</protein>
<organism evidence="2 3">
    <name type="scientific">Choanephora cucurbitarum</name>
    <dbReference type="NCBI Taxonomy" id="101091"/>
    <lineage>
        <taxon>Eukaryota</taxon>
        <taxon>Fungi</taxon>
        <taxon>Fungi incertae sedis</taxon>
        <taxon>Mucoromycota</taxon>
        <taxon>Mucoromycotina</taxon>
        <taxon>Mucoromycetes</taxon>
        <taxon>Mucorales</taxon>
        <taxon>Mucorineae</taxon>
        <taxon>Choanephoraceae</taxon>
        <taxon>Choanephoroideae</taxon>
        <taxon>Choanephora</taxon>
    </lineage>
</organism>
<dbReference type="EMBL" id="LUGH01000247">
    <property type="protein sequence ID" value="OBZ87093.1"/>
    <property type="molecule type" value="Genomic_DNA"/>
</dbReference>
<evidence type="ECO:0000313" key="3">
    <source>
        <dbReference type="Proteomes" id="UP000093000"/>
    </source>
</evidence>
<evidence type="ECO:0000313" key="2">
    <source>
        <dbReference type="EMBL" id="OBZ87093.1"/>
    </source>
</evidence>
<feature type="region of interest" description="Disordered" evidence="1">
    <location>
        <begin position="1"/>
        <end position="32"/>
    </location>
</feature>
<sequence length="187" mass="21226">MYFALPKNTERQTPSSSLKLTGAKMSNLSPEPETMCEDRISEIIHNIDDHWGSPPILTPNTLTHILNNQWVASDYHSTEENMKKQPKGHSLTKTPGTVMLTGAPSIAKSTNQNDRDDKMLPILIQEVCKTIESISMDSKHSIANDIKNDPIIQRFIMSKKEEETSQEVVLRHLTQILQNHNKNQQQQ</sequence>
<comment type="caution">
    <text evidence="2">The sequence shown here is derived from an EMBL/GenBank/DDBJ whole genome shotgun (WGS) entry which is preliminary data.</text>
</comment>
<feature type="compositionally biased region" description="Polar residues" evidence="1">
    <location>
        <begin position="11"/>
        <end position="29"/>
    </location>
</feature>
<dbReference type="AlphaFoldDB" id="A0A1C7NDA5"/>
<evidence type="ECO:0000256" key="1">
    <source>
        <dbReference type="SAM" id="MobiDB-lite"/>
    </source>
</evidence>
<dbReference type="InParanoid" id="A0A1C7NDA5"/>
<name>A0A1C7NDA5_9FUNG</name>
<proteinExistence type="predicted"/>